<keyword evidence="3" id="KW-1185">Reference proteome</keyword>
<reference evidence="4" key="1">
    <citation type="submission" date="2016-06" db="UniProtKB">
        <authorList>
            <consortium name="WormBaseParasite"/>
        </authorList>
    </citation>
    <scope>IDENTIFICATION</scope>
</reference>
<dbReference type="AlphaFoldDB" id="A0A183B3T0"/>
<gene>
    <name evidence="2" type="ORF">ECPE_LOCUS13865</name>
</gene>
<dbReference type="OrthoDB" id="6250553at2759"/>
<feature type="region of interest" description="Disordered" evidence="1">
    <location>
        <begin position="261"/>
        <end position="299"/>
    </location>
</feature>
<evidence type="ECO:0000313" key="3">
    <source>
        <dbReference type="Proteomes" id="UP000272942"/>
    </source>
</evidence>
<proteinExistence type="predicted"/>
<evidence type="ECO:0000256" key="1">
    <source>
        <dbReference type="SAM" id="MobiDB-lite"/>
    </source>
</evidence>
<feature type="compositionally biased region" description="Polar residues" evidence="1">
    <location>
        <begin position="261"/>
        <end position="270"/>
    </location>
</feature>
<name>A0A183B3T0_9TREM</name>
<sequence length="392" mass="44515">SAILAHLADSVHQVKPESAFKVIYRVPPHPSKSLRLHTLAAAEAIGIRLFKPNLCAQKRLAQATQLPWPKIDPTDDASQLDCSVVVIKRRGTDFSFPDISHPNYRALDWGPEPKPQRYFRRIQAFSQWEDVDFYHHSWTPCDSSIKGSNFRQLFQKYQEFDATELCYRSFVSKELARHAYLVKKQIKELIGCPRVVLNSKKFLRSFQESLQKRYSSLCTTAPGPVDERAPAKPSIKLLPVGTVWHLPQSYHYDGTVKSRTRTVPRSNYTPRSRGLGFRPQRELERASSMPSKSSSIFEPCRKSNISGAKQLLIHTKSEPETTDAFLKRVLSVESKQITYLYNLAELALTLSPVGSNYRIYASHRPRTSSIGKESANLDQLPPLPPSAKPRVD</sequence>
<feature type="compositionally biased region" description="Pro residues" evidence="1">
    <location>
        <begin position="381"/>
        <end position="392"/>
    </location>
</feature>
<reference evidence="2 3" key="2">
    <citation type="submission" date="2018-11" db="EMBL/GenBank/DDBJ databases">
        <authorList>
            <consortium name="Pathogen Informatics"/>
        </authorList>
    </citation>
    <scope>NUCLEOTIDE SEQUENCE [LARGE SCALE GENOMIC DNA]</scope>
    <source>
        <strain evidence="2 3">Egypt</strain>
    </source>
</reference>
<organism evidence="4">
    <name type="scientific">Echinostoma caproni</name>
    <dbReference type="NCBI Taxonomy" id="27848"/>
    <lineage>
        <taxon>Eukaryota</taxon>
        <taxon>Metazoa</taxon>
        <taxon>Spiralia</taxon>
        <taxon>Lophotrochozoa</taxon>
        <taxon>Platyhelminthes</taxon>
        <taxon>Trematoda</taxon>
        <taxon>Digenea</taxon>
        <taxon>Plagiorchiida</taxon>
        <taxon>Echinostomata</taxon>
        <taxon>Echinostomatoidea</taxon>
        <taxon>Echinostomatidae</taxon>
        <taxon>Echinostoma</taxon>
    </lineage>
</organism>
<dbReference type="WBParaSite" id="ECPE_0001390501-mRNA-1">
    <property type="protein sequence ID" value="ECPE_0001390501-mRNA-1"/>
    <property type="gene ID" value="ECPE_0001390501"/>
</dbReference>
<accession>A0A183B3T0</accession>
<dbReference type="Proteomes" id="UP000272942">
    <property type="component" value="Unassembled WGS sequence"/>
</dbReference>
<feature type="region of interest" description="Disordered" evidence="1">
    <location>
        <begin position="368"/>
        <end position="392"/>
    </location>
</feature>
<dbReference type="EMBL" id="UZAN01056158">
    <property type="protein sequence ID" value="VDP91137.1"/>
    <property type="molecule type" value="Genomic_DNA"/>
</dbReference>
<evidence type="ECO:0000313" key="2">
    <source>
        <dbReference type="EMBL" id="VDP91137.1"/>
    </source>
</evidence>
<evidence type="ECO:0000313" key="4">
    <source>
        <dbReference type="WBParaSite" id="ECPE_0001390501-mRNA-1"/>
    </source>
</evidence>
<protein>
    <submittedName>
        <fullName evidence="4">Testicular haploid expressed gene protein</fullName>
    </submittedName>
</protein>